<dbReference type="EMBL" id="CAICTM010000006">
    <property type="protein sequence ID" value="CAB9496581.1"/>
    <property type="molecule type" value="Genomic_DNA"/>
</dbReference>
<dbReference type="AlphaFoldDB" id="A0A9N8D7F9"/>
<feature type="compositionally biased region" description="Basic and acidic residues" evidence="1">
    <location>
        <begin position="213"/>
        <end position="231"/>
    </location>
</feature>
<name>A0A9N8D7F9_9STRA</name>
<keyword evidence="3" id="KW-1185">Reference proteome</keyword>
<feature type="region of interest" description="Disordered" evidence="1">
    <location>
        <begin position="1"/>
        <end position="44"/>
    </location>
</feature>
<accession>A0A9N8D7F9</accession>
<protein>
    <submittedName>
        <fullName evidence="2">Uncharacterized protein</fullName>
    </submittedName>
</protein>
<evidence type="ECO:0000313" key="3">
    <source>
        <dbReference type="Proteomes" id="UP001153069"/>
    </source>
</evidence>
<feature type="compositionally biased region" description="Basic and acidic residues" evidence="1">
    <location>
        <begin position="1"/>
        <end position="23"/>
    </location>
</feature>
<gene>
    <name evidence="2" type="ORF">SEMRO_6_G005520.1</name>
</gene>
<proteinExistence type="predicted"/>
<feature type="compositionally biased region" description="Basic and acidic residues" evidence="1">
    <location>
        <begin position="179"/>
        <end position="204"/>
    </location>
</feature>
<feature type="compositionally biased region" description="Acidic residues" evidence="1">
    <location>
        <begin position="246"/>
        <end position="255"/>
    </location>
</feature>
<feature type="compositionally biased region" description="Basic and acidic residues" evidence="1">
    <location>
        <begin position="159"/>
        <end position="170"/>
    </location>
</feature>
<sequence>MDPKEVDEMETEKAVQTEEEPVKVGDIQTAPTAEGPEKAGKTAGSTLATAACEPMNIDGDTNDEITDQLEALLACKASKLVLLAAAKKDPELLDVIERVATELISCVKTTKDAMAAAASSNPKDKDKKPAAMKSLPDAKEPEINQDHASVSETPDDGVLEQKETRPDENRASNGENPDEDGKDKDEKVPDAKKEPKEATAKGHDSQQPNHDAGPNHESEDKPVKRAAKEELESTPPKRRSVSTGEVDNDDDDDIDHSDIGTSTRSPDGQADKIADYDSEVHNIRAARRVAAEGVLATSKLWYSRFGVTRKEINHNEAWKAIGLSKKFGVGAGLAPQLAYLSVEAASDYVTLDKATGTLTVTFLLPPAERANVQPQVESLKQGTIPFFWTEDQLGSGERLWHYIGHYQCERIWEEHDVTFSASFRCKAFKVQVAAKLEEIAGVLAVSSHYDS</sequence>
<feature type="compositionally biased region" description="Basic and acidic residues" evidence="1">
    <location>
        <begin position="136"/>
        <end position="145"/>
    </location>
</feature>
<feature type="region of interest" description="Disordered" evidence="1">
    <location>
        <begin position="113"/>
        <end position="271"/>
    </location>
</feature>
<dbReference type="Proteomes" id="UP001153069">
    <property type="component" value="Unassembled WGS sequence"/>
</dbReference>
<reference evidence="2" key="1">
    <citation type="submission" date="2020-06" db="EMBL/GenBank/DDBJ databases">
        <authorList>
            <consortium name="Plant Systems Biology data submission"/>
        </authorList>
    </citation>
    <scope>NUCLEOTIDE SEQUENCE</scope>
    <source>
        <strain evidence="2">D6</strain>
    </source>
</reference>
<evidence type="ECO:0000256" key="1">
    <source>
        <dbReference type="SAM" id="MobiDB-lite"/>
    </source>
</evidence>
<evidence type="ECO:0000313" key="2">
    <source>
        <dbReference type="EMBL" id="CAB9496581.1"/>
    </source>
</evidence>
<comment type="caution">
    <text evidence="2">The sequence shown here is derived from an EMBL/GenBank/DDBJ whole genome shotgun (WGS) entry which is preliminary data.</text>
</comment>
<organism evidence="2 3">
    <name type="scientific">Seminavis robusta</name>
    <dbReference type="NCBI Taxonomy" id="568900"/>
    <lineage>
        <taxon>Eukaryota</taxon>
        <taxon>Sar</taxon>
        <taxon>Stramenopiles</taxon>
        <taxon>Ochrophyta</taxon>
        <taxon>Bacillariophyta</taxon>
        <taxon>Bacillariophyceae</taxon>
        <taxon>Bacillariophycidae</taxon>
        <taxon>Naviculales</taxon>
        <taxon>Naviculaceae</taxon>
        <taxon>Seminavis</taxon>
    </lineage>
</organism>